<dbReference type="SUPFAM" id="SSF52540">
    <property type="entry name" value="P-loop containing nucleoside triphosphate hydrolases"/>
    <property type="match status" value="1"/>
</dbReference>
<proteinExistence type="predicted"/>
<dbReference type="InterPro" id="IPR003593">
    <property type="entry name" value="AAA+_ATPase"/>
</dbReference>
<reference evidence="6" key="1">
    <citation type="submission" date="2023-12" db="EMBL/GenBank/DDBJ databases">
        <title>Novel isolates from deep terrestrial aquifers shed light on the physiology and ecology of the class Limnochordia.</title>
        <authorList>
            <person name="Karnachuk O.V."/>
            <person name="Lukina A.P."/>
            <person name="Avakyan M.R."/>
            <person name="Kadnikov V."/>
            <person name="Begmatov S."/>
            <person name="Beletsky A.V."/>
            <person name="Mardanov A.V."/>
            <person name="Ravin N.V."/>
        </authorList>
    </citation>
    <scope>NUCLEOTIDE SEQUENCE [LARGE SCALE GENOMIC DNA]</scope>
    <source>
        <strain evidence="6">LN</strain>
    </source>
</reference>
<protein>
    <submittedName>
        <fullName evidence="5">ABC transporter ATP-binding protein</fullName>
    </submittedName>
</protein>
<gene>
    <name evidence="5" type="ORF">VLY81_00060</name>
</gene>
<dbReference type="Gene3D" id="3.40.50.300">
    <property type="entry name" value="P-loop containing nucleotide triphosphate hydrolases"/>
    <property type="match status" value="1"/>
</dbReference>
<dbReference type="InterPro" id="IPR050319">
    <property type="entry name" value="ABC_transp_ATP-bind"/>
</dbReference>
<dbReference type="PROSITE" id="PS00211">
    <property type="entry name" value="ABC_TRANSPORTER_1"/>
    <property type="match status" value="1"/>
</dbReference>
<dbReference type="SMART" id="SM00382">
    <property type="entry name" value="AAA"/>
    <property type="match status" value="1"/>
</dbReference>
<dbReference type="InterPro" id="IPR013563">
    <property type="entry name" value="Oligopep_ABC_C"/>
</dbReference>
<dbReference type="CDD" id="cd03257">
    <property type="entry name" value="ABC_NikE_OppD_transporters"/>
    <property type="match status" value="1"/>
</dbReference>
<dbReference type="NCBIfam" id="TIGR01727">
    <property type="entry name" value="oligo_HPY"/>
    <property type="match status" value="1"/>
</dbReference>
<dbReference type="PROSITE" id="PS50893">
    <property type="entry name" value="ABC_TRANSPORTER_2"/>
    <property type="match status" value="1"/>
</dbReference>
<dbReference type="PANTHER" id="PTHR43776">
    <property type="entry name" value="TRANSPORT ATP-BINDING PROTEIN"/>
    <property type="match status" value="1"/>
</dbReference>
<dbReference type="GO" id="GO:0005524">
    <property type="term" value="F:ATP binding"/>
    <property type="evidence" value="ECO:0007669"/>
    <property type="project" value="UniProtKB-KW"/>
</dbReference>
<evidence type="ECO:0000256" key="1">
    <source>
        <dbReference type="ARBA" id="ARBA00022448"/>
    </source>
</evidence>
<evidence type="ECO:0000259" key="4">
    <source>
        <dbReference type="PROSITE" id="PS50893"/>
    </source>
</evidence>
<accession>A0ABZ1BPY6</accession>
<dbReference type="InterPro" id="IPR003439">
    <property type="entry name" value="ABC_transporter-like_ATP-bd"/>
</dbReference>
<dbReference type="InterPro" id="IPR027417">
    <property type="entry name" value="P-loop_NTPase"/>
</dbReference>
<sequence>MSDVRPALAEAQRVASGGDVRALLEVRGLVKRFRIGRFPRTRVLVAVNHVDLHVGAREVVALVGESGSGKSTLARVVARLETPSAGRTWLEGQEVPARLSRGELLAYRRRVQMIFQDPFASLNPVHTVGYILSRPLVVHGLATGKGVRARVEELLEACGLTPARSFFDRYPHELSGGQRQRVGIARALAVRPRLILADEPTSMLDVSVRLDVMNLLLDLKEQEGLSLIFITHDLAAARYMSDRIAVMYAGHLVEVGPADEVIGEPLHPYTRLLKRAAPKPEAGLQPERLEGAGDVPELGALPPGCPFHPRCPFARPECRQALPPMQSVTPSRQVRCVLYGARP</sequence>
<dbReference type="Pfam" id="PF00005">
    <property type="entry name" value="ABC_tran"/>
    <property type="match status" value="1"/>
</dbReference>
<organism evidence="5 6">
    <name type="scientific">Geochorda subterranea</name>
    <dbReference type="NCBI Taxonomy" id="3109564"/>
    <lineage>
        <taxon>Bacteria</taxon>
        <taxon>Bacillati</taxon>
        <taxon>Bacillota</taxon>
        <taxon>Limnochordia</taxon>
        <taxon>Limnochordales</taxon>
        <taxon>Geochordaceae</taxon>
        <taxon>Geochorda</taxon>
    </lineage>
</organism>
<dbReference type="Proteomes" id="UP001333102">
    <property type="component" value="Chromosome"/>
</dbReference>
<keyword evidence="6" id="KW-1185">Reference proteome</keyword>
<keyword evidence="3 5" id="KW-0067">ATP-binding</keyword>
<name>A0ABZ1BPY6_9FIRM</name>
<keyword evidence="1" id="KW-0813">Transport</keyword>
<evidence type="ECO:0000256" key="2">
    <source>
        <dbReference type="ARBA" id="ARBA00022741"/>
    </source>
</evidence>
<dbReference type="Pfam" id="PF08352">
    <property type="entry name" value="oligo_HPY"/>
    <property type="match status" value="1"/>
</dbReference>
<evidence type="ECO:0000256" key="3">
    <source>
        <dbReference type="ARBA" id="ARBA00022840"/>
    </source>
</evidence>
<dbReference type="InterPro" id="IPR017871">
    <property type="entry name" value="ABC_transporter-like_CS"/>
</dbReference>
<dbReference type="RefSeq" id="WP_324668952.1">
    <property type="nucleotide sequence ID" value="NZ_CP141614.1"/>
</dbReference>
<feature type="domain" description="ABC transporter" evidence="4">
    <location>
        <begin position="24"/>
        <end position="274"/>
    </location>
</feature>
<dbReference type="EMBL" id="CP141614">
    <property type="protein sequence ID" value="WRP14600.1"/>
    <property type="molecule type" value="Genomic_DNA"/>
</dbReference>
<evidence type="ECO:0000313" key="6">
    <source>
        <dbReference type="Proteomes" id="UP001333102"/>
    </source>
</evidence>
<keyword evidence="2" id="KW-0547">Nucleotide-binding</keyword>
<dbReference type="PANTHER" id="PTHR43776:SF8">
    <property type="entry name" value="ABC TRANSPORTER, ATP-BINDING PROTEIN"/>
    <property type="match status" value="1"/>
</dbReference>
<evidence type="ECO:0000313" key="5">
    <source>
        <dbReference type="EMBL" id="WRP14600.1"/>
    </source>
</evidence>